<evidence type="ECO:0000256" key="2">
    <source>
        <dbReference type="ARBA" id="ARBA00008627"/>
    </source>
</evidence>
<comment type="similarity">
    <text evidence="2 13">Belongs to the LPG synthase family.</text>
</comment>
<dbReference type="InterPro" id="IPR051211">
    <property type="entry name" value="PG_lysyltransferase"/>
</dbReference>
<feature type="transmembrane region" description="Helical" evidence="13">
    <location>
        <begin position="420"/>
        <end position="436"/>
    </location>
</feature>
<evidence type="ECO:0000256" key="11">
    <source>
        <dbReference type="ARBA" id="ARBA00023251"/>
    </source>
</evidence>
<name>A0A2T4S8U1_9STAP</name>
<evidence type="ECO:0000313" key="16">
    <source>
        <dbReference type="EMBL" id="SUM55214.1"/>
    </source>
</evidence>
<feature type="transmembrane region" description="Helical" evidence="13">
    <location>
        <begin position="194"/>
        <end position="215"/>
    </location>
</feature>
<proteinExistence type="inferred from homology"/>
<reference evidence="15 17" key="1">
    <citation type="journal article" date="2016" name="Front. Microbiol.">
        <title>Comprehensive Phylogenetic Analysis of Bovine Non-aureus Staphylococci Species Based on Whole-Genome Sequencing.</title>
        <authorList>
            <person name="Naushad S."/>
            <person name="Barkema H.W."/>
            <person name="Luby C."/>
            <person name="Condas L.A."/>
            <person name="Nobrega D.B."/>
            <person name="Carson D.A."/>
            <person name="De Buck J."/>
        </authorList>
    </citation>
    <scope>NUCLEOTIDE SEQUENCE [LARGE SCALE GENOMIC DNA]</scope>
    <source>
        <strain evidence="15 17">SNUC 4337</strain>
    </source>
</reference>
<feature type="transmembrane region" description="Helical" evidence="13">
    <location>
        <begin position="271"/>
        <end position="296"/>
    </location>
</feature>
<dbReference type="Pfam" id="PF09924">
    <property type="entry name" value="LPG_synthase_C"/>
    <property type="match status" value="1"/>
</dbReference>
<feature type="transmembrane region" description="Helical" evidence="13">
    <location>
        <begin position="167"/>
        <end position="188"/>
    </location>
</feature>
<evidence type="ECO:0000256" key="6">
    <source>
        <dbReference type="ARBA" id="ARBA00022679"/>
    </source>
</evidence>
<evidence type="ECO:0000256" key="12">
    <source>
        <dbReference type="ARBA" id="ARBA00047540"/>
    </source>
</evidence>
<feature type="transmembrane region" description="Helical" evidence="13">
    <location>
        <begin position="397"/>
        <end position="414"/>
    </location>
</feature>
<keyword evidence="5" id="KW-1003">Cell membrane</keyword>
<dbReference type="InterPro" id="IPR022791">
    <property type="entry name" value="L-PG_synthase/AglD"/>
</dbReference>
<dbReference type="RefSeq" id="WP_103373555.1">
    <property type="nucleotide sequence ID" value="NZ_BMCF01000002.1"/>
</dbReference>
<dbReference type="NCBIfam" id="NF033480">
    <property type="entry name" value="bifunc_MprF"/>
    <property type="match status" value="1"/>
</dbReference>
<accession>A0A2T4S8U1</accession>
<dbReference type="PANTHER" id="PTHR34697">
    <property type="entry name" value="PHOSPHATIDYLGLYCEROL LYSYLTRANSFERASE"/>
    <property type="match status" value="1"/>
</dbReference>
<evidence type="ECO:0000313" key="17">
    <source>
        <dbReference type="Proteomes" id="UP000240400"/>
    </source>
</evidence>
<reference evidence="16 18" key="3">
    <citation type="submission" date="2018-06" db="EMBL/GenBank/DDBJ databases">
        <authorList>
            <consortium name="Pathogen Informatics"/>
            <person name="Doyle S."/>
        </authorList>
    </citation>
    <scope>NUCLEOTIDE SEQUENCE [LARGE SCALE GENOMIC DNA]</scope>
    <source>
        <strain evidence="16 18">NCTC13834</strain>
    </source>
</reference>
<feature type="transmembrane region" description="Helical" evidence="13">
    <location>
        <begin position="490"/>
        <end position="510"/>
    </location>
</feature>
<evidence type="ECO:0000256" key="1">
    <source>
        <dbReference type="ARBA" id="ARBA00004651"/>
    </source>
</evidence>
<dbReference type="GO" id="GO:0005886">
    <property type="term" value="C:plasma membrane"/>
    <property type="evidence" value="ECO:0007669"/>
    <property type="project" value="UniProtKB-SubCell"/>
</dbReference>
<dbReference type="Proteomes" id="UP000254412">
    <property type="component" value="Unassembled WGS sequence"/>
</dbReference>
<feature type="transmembrane region" description="Helical" evidence="13">
    <location>
        <begin position="329"/>
        <end position="351"/>
    </location>
</feature>
<gene>
    <name evidence="13 15" type="primary">mprF</name>
    <name evidence="15" type="ORF">BUZ61_10200</name>
    <name evidence="16" type="ORF">NCTC13834_01577</name>
</gene>
<sequence>MSKQSRNKVLSILKVIFAISLFIFVVFTLYRELAHINLKETIYAIRDLNSVWLIVLFLSGGTAILILSMYDVILARSLNLKVSLPKAIRIGYIVNALNAVLGFGGVIGASVRFILYKDTAEDKKELLHSISVVLISMLTGLSMLSILVVFHVFDVKHIFNPFPWIKWVMYIAALFLPIFIISTIIRPVNKKHKLIGLYCTIVSSIEWIIAALVLYMSLYTVGVQVNLSVFIGIFVISALSGLISFIPGGFGTFDLVVLLGLKSLNVPEEKIVLALLLYRLVYYLFPVLIALILATFEFRDTAKRYWDDSKLMVPIKDMSSLLASYQKDILARIPAFSIAILLTFTSLLFFFNNITIIYDGLYSDYHAIYYITVSIHTCACLLLLLNVIGVYYLSKRAILFSIISIIIIFCVTVYTYPSLILLGWLTTMFIMLVVFYKRSRVIKRQFRYTKLLVSLLIGAFVLFVNHNIIRSTFYTLDIYHLEMDSSILRYYFWFTIITVVIIVSVIVWWFEAKFKSSSNDEGLAQCKTIIDNYGGNYLSHLIYSGDKKFFFNDTKDAFVMYQRKRNTYIVLGDPIGNATSFHKLLEKLYSEAHYLGYDIIFYQVTDRYMSIYHDFGNQFFKLGEEALIDLSAFTISGKKKRGLRATLNKLEDSGCTFEILDPPFSQAFLDELKQISDDWLVGSTEMQFSVGNFDEHYLSQAPIAMIKDMDGAILGFCTFMPTNYNATLSVDLIRWKSDVTLPLMDSLYIHMLLWSKNNNYKYFNMGMATLSNVGKVPFSFFGERLAGRIFEHFNGLYRFQGLRRYKEKFNPSWQPRFLVYRKRHSLWLSMIKVMRVIRKKE</sequence>
<evidence type="ECO:0000256" key="3">
    <source>
        <dbReference type="ARBA" id="ARBA00012014"/>
    </source>
</evidence>
<evidence type="ECO:0000256" key="5">
    <source>
        <dbReference type="ARBA" id="ARBA00022475"/>
    </source>
</evidence>
<evidence type="ECO:0000256" key="13">
    <source>
        <dbReference type="RuleBase" id="RU363042"/>
    </source>
</evidence>
<evidence type="ECO:0000256" key="10">
    <source>
        <dbReference type="ARBA" id="ARBA00023136"/>
    </source>
</evidence>
<feature type="transmembrane region" description="Helical" evidence="13">
    <location>
        <begin position="367"/>
        <end position="385"/>
    </location>
</feature>
<keyword evidence="6 13" id="KW-0808">Transferase</keyword>
<dbReference type="GO" id="GO:0050071">
    <property type="term" value="F:phosphatidylglycerol lysyltransferase activity"/>
    <property type="evidence" value="ECO:0007669"/>
    <property type="project" value="UniProtKB-EC"/>
</dbReference>
<dbReference type="Proteomes" id="UP000240400">
    <property type="component" value="Unassembled WGS sequence"/>
</dbReference>
<dbReference type="SUPFAM" id="SSF55729">
    <property type="entry name" value="Acyl-CoA N-acyltransferases (Nat)"/>
    <property type="match status" value="1"/>
</dbReference>
<comment type="catalytic activity">
    <reaction evidence="12 13">
        <text>L-lysyl-tRNA(Lys) + a 1,2-diacyl-sn-glycero-3-phospho-(1'-sn-glycerol) = a 1,2-diacyl-sn-glycero-3-phospho-1'-(3'-O-L-lysyl)-sn-glycerol + tRNA(Lys)</text>
        <dbReference type="Rhea" id="RHEA:10668"/>
        <dbReference type="Rhea" id="RHEA-COMP:9696"/>
        <dbReference type="Rhea" id="RHEA-COMP:9697"/>
        <dbReference type="ChEBI" id="CHEBI:64716"/>
        <dbReference type="ChEBI" id="CHEBI:75792"/>
        <dbReference type="ChEBI" id="CHEBI:78442"/>
        <dbReference type="ChEBI" id="CHEBI:78529"/>
        <dbReference type="EC" id="2.3.2.3"/>
    </reaction>
</comment>
<feature type="transmembrane region" description="Helical" evidence="13">
    <location>
        <begin position="12"/>
        <end position="30"/>
    </location>
</feature>
<dbReference type="GO" id="GO:0055091">
    <property type="term" value="P:phospholipid homeostasis"/>
    <property type="evidence" value="ECO:0007669"/>
    <property type="project" value="TreeGrafter"/>
</dbReference>
<feature type="transmembrane region" description="Helical" evidence="13">
    <location>
        <begin position="50"/>
        <end position="70"/>
    </location>
</feature>
<dbReference type="AlphaFoldDB" id="A0A2T4S8U1"/>
<dbReference type="GO" id="GO:0046677">
    <property type="term" value="P:response to antibiotic"/>
    <property type="evidence" value="ECO:0007669"/>
    <property type="project" value="UniProtKB-KW"/>
</dbReference>
<evidence type="ECO:0000256" key="9">
    <source>
        <dbReference type="ARBA" id="ARBA00023098"/>
    </source>
</evidence>
<feature type="transmembrane region" description="Helical" evidence="13">
    <location>
        <begin position="448"/>
        <end position="470"/>
    </location>
</feature>
<comment type="subcellular location">
    <subcellularLocation>
        <location evidence="1 13">Cell membrane</location>
        <topology evidence="1 13">Multi-pass membrane protein</topology>
    </subcellularLocation>
</comment>
<dbReference type="EMBL" id="PZHR01000060">
    <property type="protein sequence ID" value="PTK58207.1"/>
    <property type="molecule type" value="Genomic_DNA"/>
</dbReference>
<dbReference type="EMBL" id="UHDS01000001">
    <property type="protein sequence ID" value="SUM55214.1"/>
    <property type="molecule type" value="Genomic_DNA"/>
</dbReference>
<evidence type="ECO:0000256" key="7">
    <source>
        <dbReference type="ARBA" id="ARBA00022692"/>
    </source>
</evidence>
<dbReference type="InterPro" id="IPR024320">
    <property type="entry name" value="LPG_synthase_C"/>
</dbReference>
<keyword evidence="16" id="KW-0012">Acyltransferase</keyword>
<organism evidence="15 17">
    <name type="scientific">Staphylococcus nepalensis</name>
    <dbReference type="NCBI Taxonomy" id="214473"/>
    <lineage>
        <taxon>Bacteria</taxon>
        <taxon>Bacillati</taxon>
        <taxon>Bacillota</taxon>
        <taxon>Bacilli</taxon>
        <taxon>Bacillales</taxon>
        <taxon>Staphylococcaceae</taxon>
        <taxon>Staphylococcus</taxon>
    </lineage>
</organism>
<keyword evidence="8 13" id="KW-1133">Transmembrane helix</keyword>
<evidence type="ECO:0000256" key="8">
    <source>
        <dbReference type="ARBA" id="ARBA00022989"/>
    </source>
</evidence>
<dbReference type="NCBIfam" id="TIGR00374">
    <property type="entry name" value="flippase-like domain"/>
    <property type="match status" value="1"/>
</dbReference>
<keyword evidence="10 13" id="KW-0472">Membrane</keyword>
<dbReference type="EC" id="2.3.2.3" evidence="3 13"/>
<feature type="transmembrane region" description="Helical" evidence="13">
    <location>
        <begin position="127"/>
        <end position="155"/>
    </location>
</feature>
<comment type="function">
    <text evidence="13">Catalyzes the transfer of a lysyl group from L-lysyl-tRNA(Lys) to membrane-bound phosphatidylglycerol (PG), which produces lysylphosphatidylglycerol (LPG), a major component of the bacterial membrane with a positive net charge. LPG synthesis contributes to bacterial virulence as it is involved in the resistance mechanism against cationic antimicrobial peptides (CAMP) produces by the host's immune system (defensins, cathelicidins) and by the competing microorganisms.</text>
</comment>
<evidence type="ECO:0000259" key="14">
    <source>
        <dbReference type="Pfam" id="PF09924"/>
    </source>
</evidence>
<protein>
    <recommendedName>
        <fullName evidence="4 13">Phosphatidylglycerol lysyltransferase</fullName>
        <ecNumber evidence="3 13">2.3.2.3</ecNumber>
    </recommendedName>
    <alternativeName>
        <fullName evidence="13">Lysylphosphatidylglycerol synthase</fullName>
    </alternativeName>
</protein>
<reference evidence="15" key="2">
    <citation type="submission" date="2018-03" db="EMBL/GenBank/DDBJ databases">
        <authorList>
            <person name="Keele B.F."/>
        </authorList>
    </citation>
    <scope>NUCLEOTIDE SEQUENCE</scope>
    <source>
        <strain evidence="15">SNUC 4337</strain>
    </source>
</reference>
<keyword evidence="7 13" id="KW-0812">Transmembrane</keyword>
<evidence type="ECO:0000313" key="15">
    <source>
        <dbReference type="EMBL" id="PTK58207.1"/>
    </source>
</evidence>
<dbReference type="Pfam" id="PF03706">
    <property type="entry name" value="LPG_synthase_TM"/>
    <property type="match status" value="1"/>
</dbReference>
<keyword evidence="11 13" id="KW-0046">Antibiotic resistance</keyword>
<dbReference type="OrthoDB" id="145485at2"/>
<feature type="transmembrane region" description="Helical" evidence="13">
    <location>
        <begin position="227"/>
        <end position="251"/>
    </location>
</feature>
<feature type="domain" description="Phosphatidylglycerol lysyltransferase C-terminal" evidence="14">
    <location>
        <begin position="529"/>
        <end position="820"/>
    </location>
</feature>
<feature type="transmembrane region" description="Helical" evidence="13">
    <location>
        <begin position="90"/>
        <end position="115"/>
    </location>
</feature>
<evidence type="ECO:0000313" key="18">
    <source>
        <dbReference type="Proteomes" id="UP000254412"/>
    </source>
</evidence>
<evidence type="ECO:0000256" key="4">
    <source>
        <dbReference type="ARBA" id="ARBA00021546"/>
    </source>
</evidence>
<dbReference type="GO" id="GO:0006629">
    <property type="term" value="P:lipid metabolic process"/>
    <property type="evidence" value="ECO:0007669"/>
    <property type="project" value="UniProtKB-KW"/>
</dbReference>
<keyword evidence="9 13" id="KW-0443">Lipid metabolism</keyword>
<dbReference type="PANTHER" id="PTHR34697:SF2">
    <property type="entry name" value="PHOSPHATIDYLGLYCEROL LYSYLTRANSFERASE"/>
    <property type="match status" value="1"/>
</dbReference>
<dbReference type="InterPro" id="IPR016181">
    <property type="entry name" value="Acyl_CoA_acyltransferase"/>
</dbReference>